<dbReference type="PANTHER" id="PTHR33223:SF6">
    <property type="entry name" value="CCHC-TYPE DOMAIN-CONTAINING PROTEIN"/>
    <property type="match status" value="1"/>
</dbReference>
<feature type="region of interest" description="Disordered" evidence="1">
    <location>
        <begin position="62"/>
        <end position="102"/>
    </location>
</feature>
<dbReference type="Proteomes" id="UP000321393">
    <property type="component" value="Unassembled WGS sequence"/>
</dbReference>
<dbReference type="Pfam" id="PF03732">
    <property type="entry name" value="Retrotrans_gag"/>
    <property type="match status" value="1"/>
</dbReference>
<sequence length="492" mass="56865">MAKKAEERFEAIEQEIINIQTELQRIPMLEAKITKHLEKIDSQNEQNQHQQQLILQHIEGMMKGQSTTRESERSTSKAKTKVTEPINEGNENEKNGEEKNNDRSKFKKVEMLVFNGEDPDAWLFRADRYFQIHMLTDSKKMTVATISFEGPALNWYRAQEERDKFKDWANLKERLLVRFRSTREGSICGQFLRIQQESSVEEYRNKFDRLMAPVSDLPDRVIEETFMGGLFPWIKAEVEFCRPIGLAEMMLLAQLMENREKIRNEAGLKGHSGGKYPFYPSSISKSNNTVSDKRNTTFPMRTITLKSNPIGETKKEGTSKRLSEAEFQARKEKGLYFRCNEKYSHDHKCKNKEQRELRIVILGSGAAIKGKGICESVEIILNEWKVIADPITIGARRGRKILIRGDPSLTKARVSLKNMMKSWEESDQGFLIEFRSMEGESTSMEDSEKEIEEVLSIEESVTVVLKKFEDVFTWPEKLPEGYRAPHPSKTGD</sequence>
<feature type="domain" description="Retrotransposon gag" evidence="2">
    <location>
        <begin position="143"/>
        <end position="230"/>
    </location>
</feature>
<name>A0A5D3BT54_CUCMM</name>
<dbReference type="PANTHER" id="PTHR33223">
    <property type="entry name" value="CCHC-TYPE DOMAIN-CONTAINING PROTEIN"/>
    <property type="match status" value="1"/>
</dbReference>
<proteinExistence type="predicted"/>
<comment type="caution">
    <text evidence="4">The sequence shown here is derived from an EMBL/GenBank/DDBJ whole genome shotgun (WGS) entry which is preliminary data.</text>
</comment>
<organism evidence="4 6">
    <name type="scientific">Cucumis melo var. makuwa</name>
    <name type="common">Oriental melon</name>
    <dbReference type="NCBI Taxonomy" id="1194695"/>
    <lineage>
        <taxon>Eukaryota</taxon>
        <taxon>Viridiplantae</taxon>
        <taxon>Streptophyta</taxon>
        <taxon>Embryophyta</taxon>
        <taxon>Tracheophyta</taxon>
        <taxon>Spermatophyta</taxon>
        <taxon>Magnoliopsida</taxon>
        <taxon>eudicotyledons</taxon>
        <taxon>Gunneridae</taxon>
        <taxon>Pentapetalae</taxon>
        <taxon>rosids</taxon>
        <taxon>fabids</taxon>
        <taxon>Cucurbitales</taxon>
        <taxon>Cucurbitaceae</taxon>
        <taxon>Benincaseae</taxon>
        <taxon>Cucumis</taxon>
    </lineage>
</organism>
<protein>
    <submittedName>
        <fullName evidence="4">Transposon Tf2-1 polyprotein isoform X1</fullName>
    </submittedName>
</protein>
<dbReference type="AlphaFoldDB" id="A0A5D3BT54"/>
<dbReference type="EMBL" id="SSTE01020204">
    <property type="protein sequence ID" value="KAA0034982.1"/>
    <property type="molecule type" value="Genomic_DNA"/>
</dbReference>
<evidence type="ECO:0000313" key="4">
    <source>
        <dbReference type="EMBL" id="TYK02324.1"/>
    </source>
</evidence>
<evidence type="ECO:0000259" key="2">
    <source>
        <dbReference type="Pfam" id="PF03732"/>
    </source>
</evidence>
<reference evidence="5 6" key="1">
    <citation type="submission" date="2019-08" db="EMBL/GenBank/DDBJ databases">
        <title>Draft genome sequences of two oriental melons (Cucumis melo L. var makuwa).</title>
        <authorList>
            <person name="Kwon S.-Y."/>
        </authorList>
    </citation>
    <scope>NUCLEOTIDE SEQUENCE [LARGE SCALE GENOMIC DNA]</scope>
    <source>
        <strain evidence="6">cv. Chang Bougi</strain>
        <strain evidence="5">cv. SW 3</strain>
        <tissue evidence="4">Leaf</tissue>
    </source>
</reference>
<gene>
    <name evidence="4" type="ORF">E5676_scaffold155G00110</name>
    <name evidence="3" type="ORF">E6C27_scaffold57G00180</name>
</gene>
<evidence type="ECO:0000256" key="1">
    <source>
        <dbReference type="SAM" id="MobiDB-lite"/>
    </source>
</evidence>
<evidence type="ECO:0000313" key="6">
    <source>
        <dbReference type="Proteomes" id="UP000321947"/>
    </source>
</evidence>
<feature type="compositionally biased region" description="Basic and acidic residues" evidence="1">
    <location>
        <begin position="91"/>
        <end position="102"/>
    </location>
</feature>
<dbReference type="OrthoDB" id="1749511at2759"/>
<dbReference type="InterPro" id="IPR005162">
    <property type="entry name" value="Retrotrans_gag_dom"/>
</dbReference>
<evidence type="ECO:0000313" key="3">
    <source>
        <dbReference type="EMBL" id="KAA0034982.1"/>
    </source>
</evidence>
<evidence type="ECO:0000313" key="5">
    <source>
        <dbReference type="Proteomes" id="UP000321393"/>
    </source>
</evidence>
<dbReference type="EMBL" id="SSTD01015655">
    <property type="protein sequence ID" value="TYK02324.1"/>
    <property type="molecule type" value="Genomic_DNA"/>
</dbReference>
<dbReference type="Proteomes" id="UP000321947">
    <property type="component" value="Unassembled WGS sequence"/>
</dbReference>
<accession>A0A5D3BT54</accession>